<reference evidence="2" key="1">
    <citation type="journal article" date="2021" name="Proc. Natl. Acad. Sci. U.S.A.">
        <title>A Catalog of Tens of Thousands of Viruses from Human Metagenomes Reveals Hidden Associations with Chronic Diseases.</title>
        <authorList>
            <person name="Tisza M.J."/>
            <person name="Buck C.B."/>
        </authorList>
    </citation>
    <scope>NUCLEOTIDE SEQUENCE</scope>
    <source>
        <strain evidence="2">CtxfQ4</strain>
    </source>
</reference>
<name>A0A8S5N768_9CAUD</name>
<evidence type="ECO:0000313" key="2">
    <source>
        <dbReference type="EMBL" id="DAD89923.1"/>
    </source>
</evidence>
<feature type="compositionally biased region" description="Basic and acidic residues" evidence="1">
    <location>
        <begin position="112"/>
        <end position="124"/>
    </location>
</feature>
<proteinExistence type="predicted"/>
<dbReference type="EMBL" id="BK015072">
    <property type="protein sequence ID" value="DAD89923.1"/>
    <property type="molecule type" value="Genomic_DNA"/>
</dbReference>
<accession>A0A8S5N768</accession>
<feature type="region of interest" description="Disordered" evidence="1">
    <location>
        <begin position="105"/>
        <end position="135"/>
    </location>
</feature>
<evidence type="ECO:0000256" key="1">
    <source>
        <dbReference type="SAM" id="MobiDB-lite"/>
    </source>
</evidence>
<organism evidence="2">
    <name type="scientific">Siphoviridae sp. ctxfQ4</name>
    <dbReference type="NCBI Taxonomy" id="2826521"/>
    <lineage>
        <taxon>Viruses</taxon>
        <taxon>Duplodnaviria</taxon>
        <taxon>Heunggongvirae</taxon>
        <taxon>Uroviricota</taxon>
        <taxon>Caudoviricetes</taxon>
    </lineage>
</organism>
<feature type="compositionally biased region" description="Basic residues" evidence="1">
    <location>
        <begin position="125"/>
        <end position="135"/>
    </location>
</feature>
<sequence length="249" mass="27087">MTIEDNISPVLERIKAELQKLSEMQIHVGIQGASGYGAGGEGKPGAPADIITIANVNEFGATIKAKNVKNLAIPIAKKAKGKSPLDFPGLFFLRSDSGYLFGCVSKNRKGGPPKEKSSPSDTKPKSNKPGKKPIPKKKEDIEFLFILMESVNIPERSFIRAGYDNNRAVIEDIASNAIKKIVFEGWDAETAANNIGMSIVGMIQEYMNQPFNFKGKSSITKATSNWPSNPLVETGRLRNSITYRIEGGE</sequence>
<protein>
    <submittedName>
        <fullName evidence="2">Virion morphogenesis protein</fullName>
    </submittedName>
</protein>